<evidence type="ECO:0000313" key="2">
    <source>
        <dbReference type="Proteomes" id="UP000574067"/>
    </source>
</evidence>
<evidence type="ECO:0008006" key="3">
    <source>
        <dbReference type="Google" id="ProtNLM"/>
    </source>
</evidence>
<dbReference type="AlphaFoldDB" id="A0A848FDI7"/>
<organism evidence="1 2">
    <name type="scientific">Azohydromonas caseinilytica</name>
    <dbReference type="NCBI Taxonomy" id="2728836"/>
    <lineage>
        <taxon>Bacteria</taxon>
        <taxon>Pseudomonadati</taxon>
        <taxon>Pseudomonadota</taxon>
        <taxon>Betaproteobacteria</taxon>
        <taxon>Burkholderiales</taxon>
        <taxon>Sphaerotilaceae</taxon>
        <taxon>Azohydromonas</taxon>
    </lineage>
</organism>
<dbReference type="EMBL" id="JABBFW010000017">
    <property type="protein sequence ID" value="NML17372.1"/>
    <property type="molecule type" value="Genomic_DNA"/>
</dbReference>
<dbReference type="RefSeq" id="WP_169162274.1">
    <property type="nucleotide sequence ID" value="NZ_JABBFW010000017.1"/>
</dbReference>
<name>A0A848FDI7_9BURK</name>
<accession>A0A848FDI7</accession>
<reference evidence="1 2" key="1">
    <citation type="submission" date="2020-04" db="EMBL/GenBank/DDBJ databases">
        <title>Azohydromonas sp. isolated from soil.</title>
        <authorList>
            <person name="Dahal R.H."/>
        </authorList>
    </citation>
    <scope>NUCLEOTIDE SEQUENCE [LARGE SCALE GENOMIC DNA]</scope>
    <source>
        <strain evidence="1 2">G-1-1-14</strain>
    </source>
</reference>
<protein>
    <recommendedName>
        <fullName evidence="3">Regulatory helix-turn-helix protein, lysR family</fullName>
    </recommendedName>
</protein>
<keyword evidence="2" id="KW-1185">Reference proteome</keyword>
<sequence>MDRFPCIDAFVRAAQTQSFAQAARLRRLSKSVVTTRVLRQFIESLGKAALAGASRPGTRRSSSVG</sequence>
<proteinExistence type="predicted"/>
<comment type="caution">
    <text evidence="1">The sequence shown here is derived from an EMBL/GenBank/DDBJ whole genome shotgun (WGS) entry which is preliminary data.</text>
</comment>
<gene>
    <name evidence="1" type="ORF">HHL10_20570</name>
</gene>
<dbReference type="Proteomes" id="UP000574067">
    <property type="component" value="Unassembled WGS sequence"/>
</dbReference>
<evidence type="ECO:0000313" key="1">
    <source>
        <dbReference type="EMBL" id="NML17372.1"/>
    </source>
</evidence>